<dbReference type="AlphaFoldDB" id="A0A1L4D468"/>
<dbReference type="KEGG" id="saqi:AXG55_14310"/>
<dbReference type="Proteomes" id="UP000184731">
    <property type="component" value="Chromosome"/>
</dbReference>
<gene>
    <name evidence="2" type="ORF">AXG55_14310</name>
</gene>
<dbReference type="GO" id="GO:0016301">
    <property type="term" value="F:kinase activity"/>
    <property type="evidence" value="ECO:0007669"/>
    <property type="project" value="InterPro"/>
</dbReference>
<name>A0A1L4D468_9BACT</name>
<dbReference type="OrthoDB" id="5487997at2"/>
<accession>A0A1L4D468</accession>
<evidence type="ECO:0000313" key="2">
    <source>
        <dbReference type="EMBL" id="APJ05001.1"/>
    </source>
</evidence>
<evidence type="ECO:0000313" key="3">
    <source>
        <dbReference type="Proteomes" id="UP000184731"/>
    </source>
</evidence>
<dbReference type="RefSeq" id="WP_148698764.1">
    <property type="nucleotide sequence ID" value="NZ_CP017834.1"/>
</dbReference>
<protein>
    <recommendedName>
        <fullName evidence="1">DAGKc domain-containing protein</fullName>
    </recommendedName>
</protein>
<dbReference type="EMBL" id="CP017834">
    <property type="protein sequence ID" value="APJ05001.1"/>
    <property type="molecule type" value="Genomic_DNA"/>
</dbReference>
<dbReference type="Pfam" id="PF00781">
    <property type="entry name" value="DAGK_cat"/>
    <property type="match status" value="1"/>
</dbReference>
<proteinExistence type="predicted"/>
<reference evidence="2 3" key="1">
    <citation type="submission" date="2016-10" db="EMBL/GenBank/DDBJ databases">
        <title>Silvanigrella aquatica sp. nov., isolated from a freshwater lake located in the Black Forest, Germany, description of Silvanigrellaceae fam. nov., Silvanigrellales ord. nov., reclassification of the order Bdellovibrionales in the class Oligoflexia, reclassification of the families Bacteriovoracaceae and Halobacteriovoraceae in the new order Bacteriovoracales ord. nov., and reclassification of the family Pseudobacteriovoracaceae in the order Oligoflexiales.</title>
        <authorList>
            <person name="Hahn M.W."/>
            <person name="Schmidt J."/>
            <person name="Koll U."/>
            <person name="Rohde M."/>
            <person name="Verbag S."/>
            <person name="Pitt A."/>
            <person name="Nakai R."/>
            <person name="Naganuma T."/>
            <person name="Lang E."/>
        </authorList>
    </citation>
    <scope>NUCLEOTIDE SEQUENCE [LARGE SCALE GENOMIC DNA]</scope>
    <source>
        <strain evidence="2 3">MWH-Nonnen-W8red</strain>
    </source>
</reference>
<keyword evidence="3" id="KW-1185">Reference proteome</keyword>
<dbReference type="SUPFAM" id="SSF111331">
    <property type="entry name" value="NAD kinase/diacylglycerol kinase-like"/>
    <property type="match status" value="1"/>
</dbReference>
<feature type="domain" description="DAGKc" evidence="1">
    <location>
        <begin position="1"/>
        <end position="139"/>
    </location>
</feature>
<dbReference type="InterPro" id="IPR017438">
    <property type="entry name" value="ATP-NAD_kinase_N"/>
</dbReference>
<dbReference type="InterPro" id="IPR001206">
    <property type="entry name" value="Diacylglycerol_kinase_cat_dom"/>
</dbReference>
<sequence>MLRVGIISNPFAKIIKINPEYNTRLWYALANYGQLEITHSIEQLEQVCQEFSARKINLVGIVGGDGSISLTLSALYKAYGSQNLPKILLLKGGTINFLAKNLGIKTEAQVCLEDTLQIINKKQTMNEAILSTLHVNGRLGFIFANGIATTFLQEFYKDKTNSAGAALKIASYLADGFFKGKINGEFPKLVKQQKMDITTHPSSIWESNAKTQRIPEEFSLVLASTVPRLPLTSCFFKKIERGDKFGEMIAISEKGSKLMRGAVQSLLGGSIYGFSEVKSVKFQKATLICKDTPLYSLDGDLLETKDGKIHIEMGPNFVFCSPYDIAK</sequence>
<dbReference type="InterPro" id="IPR016064">
    <property type="entry name" value="NAD/diacylglycerol_kinase_sf"/>
</dbReference>
<dbReference type="Gene3D" id="3.40.50.10330">
    <property type="entry name" value="Probable inorganic polyphosphate/atp-NAD kinase, domain 1"/>
    <property type="match status" value="1"/>
</dbReference>
<dbReference type="PROSITE" id="PS50146">
    <property type="entry name" value="DAGK"/>
    <property type="match status" value="1"/>
</dbReference>
<organism evidence="2 3">
    <name type="scientific">Silvanigrella aquatica</name>
    <dbReference type="NCBI Taxonomy" id="1915309"/>
    <lineage>
        <taxon>Bacteria</taxon>
        <taxon>Pseudomonadati</taxon>
        <taxon>Bdellovibrionota</taxon>
        <taxon>Oligoflexia</taxon>
        <taxon>Silvanigrellales</taxon>
        <taxon>Silvanigrellaceae</taxon>
        <taxon>Silvanigrella</taxon>
    </lineage>
</organism>
<dbReference type="STRING" id="1915309.AXG55_14310"/>
<evidence type="ECO:0000259" key="1">
    <source>
        <dbReference type="PROSITE" id="PS50146"/>
    </source>
</evidence>